<evidence type="ECO:0000256" key="10">
    <source>
        <dbReference type="ARBA" id="ARBA00040041"/>
    </source>
</evidence>
<comment type="similarity">
    <text evidence="9">Belongs to the YEL1 family.</text>
</comment>
<keyword evidence="5" id="KW-0963">Cytoplasm</keyword>
<dbReference type="GO" id="GO:0005935">
    <property type="term" value="C:cellular bud neck"/>
    <property type="evidence" value="ECO:0007669"/>
    <property type="project" value="UniProtKB-SubCell"/>
</dbReference>
<evidence type="ECO:0000256" key="5">
    <source>
        <dbReference type="ARBA" id="ARBA00022490"/>
    </source>
</evidence>
<dbReference type="InterPro" id="IPR000904">
    <property type="entry name" value="Sec7_dom"/>
</dbReference>
<feature type="compositionally biased region" description="Polar residues" evidence="11">
    <location>
        <begin position="307"/>
        <end position="329"/>
    </location>
</feature>
<evidence type="ECO:0000259" key="12">
    <source>
        <dbReference type="PROSITE" id="PS50190"/>
    </source>
</evidence>
<protein>
    <recommendedName>
        <fullName evidence="10">Guanine-nucleotide exchange factor YEL1</fullName>
    </recommendedName>
</protein>
<keyword evidence="4" id="KW-1003">Cell membrane</keyword>
<evidence type="ECO:0000256" key="6">
    <source>
        <dbReference type="ARBA" id="ARBA00022658"/>
    </source>
</evidence>
<dbReference type="GO" id="GO:0005737">
    <property type="term" value="C:cytoplasm"/>
    <property type="evidence" value="ECO:0007669"/>
    <property type="project" value="UniProtKB-SubCell"/>
</dbReference>
<evidence type="ECO:0000256" key="3">
    <source>
        <dbReference type="ARBA" id="ARBA00004496"/>
    </source>
</evidence>
<dbReference type="GO" id="GO:0005886">
    <property type="term" value="C:plasma membrane"/>
    <property type="evidence" value="ECO:0007669"/>
    <property type="project" value="UniProtKB-SubCell"/>
</dbReference>
<dbReference type="InterPro" id="IPR023394">
    <property type="entry name" value="Sec7_C_sf"/>
</dbReference>
<evidence type="ECO:0000256" key="8">
    <source>
        <dbReference type="ARBA" id="ARBA00037853"/>
    </source>
</evidence>
<gene>
    <name evidence="13" type="ORF">SAMEA4029009_CIC11G00000001537</name>
</gene>
<dbReference type="Gene3D" id="1.10.1000.11">
    <property type="entry name" value="Arf Nucleotide-binding Site Opener,domain 2"/>
    <property type="match status" value="1"/>
</dbReference>
<feature type="compositionally biased region" description="Basic and acidic residues" evidence="11">
    <location>
        <begin position="287"/>
        <end position="297"/>
    </location>
</feature>
<reference evidence="13 14" key="1">
    <citation type="submission" date="2016-10" db="EMBL/GenBank/DDBJ databases">
        <authorList>
            <person name="de Groot N.N."/>
        </authorList>
    </citation>
    <scope>NUCLEOTIDE SEQUENCE [LARGE SCALE GENOMIC DNA]</scope>
    <source>
        <strain evidence="13 14">PYCC 4715</strain>
    </source>
</reference>
<keyword evidence="7" id="KW-0472">Membrane</keyword>
<evidence type="ECO:0000313" key="13">
    <source>
        <dbReference type="EMBL" id="SGZ50270.1"/>
    </source>
</evidence>
<feature type="region of interest" description="Disordered" evidence="11">
    <location>
        <begin position="25"/>
        <end position="81"/>
    </location>
</feature>
<dbReference type="AlphaFoldDB" id="A0A1L0DCZ9"/>
<organism evidence="13 14">
    <name type="scientific">Sungouiella intermedia</name>
    <dbReference type="NCBI Taxonomy" id="45354"/>
    <lineage>
        <taxon>Eukaryota</taxon>
        <taxon>Fungi</taxon>
        <taxon>Dikarya</taxon>
        <taxon>Ascomycota</taxon>
        <taxon>Saccharomycotina</taxon>
        <taxon>Pichiomycetes</taxon>
        <taxon>Metschnikowiaceae</taxon>
        <taxon>Sungouiella</taxon>
    </lineage>
</organism>
<dbReference type="SMART" id="SM00222">
    <property type="entry name" value="Sec7"/>
    <property type="match status" value="1"/>
</dbReference>
<dbReference type="InterPro" id="IPR035999">
    <property type="entry name" value="Sec7_dom_sf"/>
</dbReference>
<feature type="compositionally biased region" description="Basic and acidic residues" evidence="11">
    <location>
        <begin position="59"/>
        <end position="81"/>
    </location>
</feature>
<dbReference type="PROSITE" id="PS50190">
    <property type="entry name" value="SEC7"/>
    <property type="match status" value="1"/>
</dbReference>
<dbReference type="SUPFAM" id="SSF48425">
    <property type="entry name" value="Sec7 domain"/>
    <property type="match status" value="1"/>
</dbReference>
<comment type="subcellular location">
    <subcellularLocation>
        <location evidence="2">Bud neck</location>
    </subcellularLocation>
    <subcellularLocation>
        <location evidence="8">Bud tip</location>
    </subcellularLocation>
    <subcellularLocation>
        <location evidence="1">Cell membrane</location>
        <topology evidence="1">Peripheral membrane protein</topology>
    </subcellularLocation>
    <subcellularLocation>
        <location evidence="3">Cytoplasm</location>
    </subcellularLocation>
</comment>
<evidence type="ECO:0000256" key="7">
    <source>
        <dbReference type="ARBA" id="ARBA00023136"/>
    </source>
</evidence>
<sequence length="955" mass="108518">MPTSVMTESAPPVVYPVAHDVDAANSLPDYNESQKLNGSPVKQGMNNKNKLSSNSDSSSKPDDETLTGNDKDLNDEREHAPTNDFRDIAAKLYNEEFVLINPAEYTQFLAAPDADSAQIREYYMDMFKWDASLMTSTRRLCLKLYLKGESQEIDRILSAFTKSYLKQHPKNVFCTQDFEKIYIVLYSLILLNTALHNSELNKKSKISQTDYIKNTLSTFLQQNRKALKSLSIKQRIQIERELNMYYEDLSHHELYLKKGDDSTPATPKKQSNKRYSIAETIRSSYSHADENHPHDKLLPQLPASPRGPQSPNFNDNINELSRQPSNGSIWSADADANRRMSLTMKRMTSGASSVSQVTATNSTFSRPNKDARFGFNRALISDANAQRSAANTLRNQRSYDHIRHGNQLTRRNSRASVATNNSSARNEDTISLVADDTNLNALEVGDHRKEQYQLEDFDVDDFQDKFDLKLELQGSPYLKEGLLKLRILNNDLADTVLGEPQVASSAALTASLNTTQKLGFMSFLADQYFVVVSKGELRLYSFDPKVIKKQQTKMKKLRKSNASLMYQQEEESNIGDGNWLKNAANVGNYNLCSTIAQVEKTSHSGPNSRIHFSLTFPKVTKKQPTVFIFEAGTMEVAREFINTCNFWASKITAIPTLEESMSSLEYGWTNLDSLLNMGDSFKKAKNISKWDQLPKGVYLSNYVIDEDIEEGRENNHEGILKQFVQTLKYYNNLKGLYNNFNQGKTKFMKGFRKYSGCSNYKLITSNYEARLAEYKTELSKYKSYLVLLAYGLKLRFDAEAEDREEERIEELRATDPDLSDEKIMEIVQQRALDDADDELELTKVVKLEIDKLVTTSNEMHLILINDPKYALTDAPRSIHELEMPEGTSLVKSPKTFSLSNFKDIESSPINQLLNADGKHVAVDNEQALHQAKKELIMSFSTNTIKEEDEPEDLED</sequence>
<dbReference type="GO" id="GO:0005085">
    <property type="term" value="F:guanyl-nucleotide exchange factor activity"/>
    <property type="evidence" value="ECO:0007669"/>
    <property type="project" value="UniProtKB-KW"/>
</dbReference>
<name>A0A1L0DCZ9_9ASCO</name>
<evidence type="ECO:0000313" key="14">
    <source>
        <dbReference type="Proteomes" id="UP000182259"/>
    </source>
</evidence>
<evidence type="ECO:0000256" key="2">
    <source>
        <dbReference type="ARBA" id="ARBA00004266"/>
    </source>
</evidence>
<feature type="region of interest" description="Disordered" evidence="11">
    <location>
        <begin position="287"/>
        <end position="331"/>
    </location>
</feature>
<evidence type="ECO:0000256" key="4">
    <source>
        <dbReference type="ARBA" id="ARBA00022475"/>
    </source>
</evidence>
<feature type="region of interest" description="Disordered" evidence="11">
    <location>
        <begin position="257"/>
        <end position="276"/>
    </location>
</feature>
<dbReference type="PANTHER" id="PTHR10663">
    <property type="entry name" value="GUANYL-NUCLEOTIDE EXCHANGE FACTOR"/>
    <property type="match status" value="1"/>
</dbReference>
<dbReference type="EMBL" id="LT635764">
    <property type="protein sequence ID" value="SGZ50270.1"/>
    <property type="molecule type" value="Genomic_DNA"/>
</dbReference>
<feature type="domain" description="SEC7" evidence="12">
    <location>
        <begin position="30"/>
        <end position="252"/>
    </location>
</feature>
<evidence type="ECO:0000256" key="9">
    <source>
        <dbReference type="ARBA" id="ARBA00038404"/>
    </source>
</evidence>
<dbReference type="GO" id="GO:0032012">
    <property type="term" value="P:regulation of ARF protein signal transduction"/>
    <property type="evidence" value="ECO:0007669"/>
    <property type="project" value="InterPro"/>
</dbReference>
<feature type="compositionally biased region" description="Low complexity" evidence="11">
    <location>
        <begin position="46"/>
        <end position="58"/>
    </location>
</feature>
<evidence type="ECO:0000256" key="11">
    <source>
        <dbReference type="SAM" id="MobiDB-lite"/>
    </source>
</evidence>
<dbReference type="Pfam" id="PF23633">
    <property type="entry name" value="PH_GEF_YEL1"/>
    <property type="match status" value="1"/>
</dbReference>
<dbReference type="GO" id="GO:0005934">
    <property type="term" value="C:cellular bud tip"/>
    <property type="evidence" value="ECO:0007669"/>
    <property type="project" value="UniProtKB-SubCell"/>
</dbReference>
<dbReference type="Pfam" id="PF01369">
    <property type="entry name" value="Sec7"/>
    <property type="match status" value="1"/>
</dbReference>
<evidence type="ECO:0000256" key="1">
    <source>
        <dbReference type="ARBA" id="ARBA00004202"/>
    </source>
</evidence>
<accession>A0A1L0DCZ9</accession>
<keyword evidence="6" id="KW-0344">Guanine-nucleotide releasing factor</keyword>
<dbReference type="Proteomes" id="UP000182259">
    <property type="component" value="Chromosome I"/>
</dbReference>
<dbReference type="PANTHER" id="PTHR10663:SF405">
    <property type="entry name" value="ARF GUANINE NUCLEOTIDE EXCHANGE FACTOR SYT1"/>
    <property type="match status" value="1"/>
</dbReference>
<proteinExistence type="inferred from homology"/>
<dbReference type="InterPro" id="IPR056468">
    <property type="entry name" value="PH_GEF_YEL1"/>
</dbReference>